<keyword evidence="1" id="KW-0812">Transmembrane</keyword>
<evidence type="ECO:0000313" key="4">
    <source>
        <dbReference type="Proteomes" id="UP000757232"/>
    </source>
</evidence>
<accession>A0A9Q5HXP0</accession>
<feature type="transmembrane region" description="Helical" evidence="1">
    <location>
        <begin position="205"/>
        <end position="225"/>
    </location>
</feature>
<feature type="transmembrane region" description="Helical" evidence="1">
    <location>
        <begin position="81"/>
        <end position="102"/>
    </location>
</feature>
<evidence type="ECO:0000313" key="3">
    <source>
        <dbReference type="EMBL" id="OCB87927.1"/>
    </source>
</evidence>
<feature type="domain" description="DUF6533" evidence="2">
    <location>
        <begin position="20"/>
        <end position="45"/>
    </location>
</feature>
<evidence type="ECO:0000256" key="1">
    <source>
        <dbReference type="SAM" id="Phobius"/>
    </source>
</evidence>
<reference evidence="3" key="1">
    <citation type="submission" date="2016-06" db="EMBL/GenBank/DDBJ databases">
        <title>Draft Genome sequence of the fungus Inonotus baumii.</title>
        <authorList>
            <person name="Zhu H."/>
            <person name="Lin W."/>
        </authorList>
    </citation>
    <scope>NUCLEOTIDE SEQUENCE</scope>
    <source>
        <strain evidence="3">821</strain>
    </source>
</reference>
<dbReference type="EMBL" id="LNZH02000186">
    <property type="protein sequence ID" value="OCB87927.1"/>
    <property type="molecule type" value="Genomic_DNA"/>
</dbReference>
<proteinExistence type="predicted"/>
<name>A0A9Q5HXP0_SANBA</name>
<dbReference type="Pfam" id="PF20151">
    <property type="entry name" value="DUF6533"/>
    <property type="match status" value="1"/>
</dbReference>
<keyword evidence="1" id="KW-0472">Membrane</keyword>
<feature type="transmembrane region" description="Helical" evidence="1">
    <location>
        <begin position="161"/>
        <end position="185"/>
    </location>
</feature>
<sequence>MSTIEAEIGNRLIDLNANRYLTAAGVFVLAYDSILTFPDEICYVWIPLIRDMRSRLRKGQNLETSRALSFSSFAHKSVLIVLRYVTLTVSSLFLYCTVLYRLYSLWDLDSRSARISLCGLAAITLFCAIVGISAIAKTQKHIILQHLGDIRSCSANDTAPLAIVAIGSILALDIVAFSLLLLNALSRPRTESQHLLRVLYQDGMIFFLATVAMRLMNVIIMANSISQAS</sequence>
<feature type="transmembrane region" description="Helical" evidence="1">
    <location>
        <begin position="20"/>
        <end position="48"/>
    </location>
</feature>
<dbReference type="Proteomes" id="UP000757232">
    <property type="component" value="Unassembled WGS sequence"/>
</dbReference>
<organism evidence="3 4">
    <name type="scientific">Sanghuangporus baumii</name>
    <name type="common">Phellinus baumii</name>
    <dbReference type="NCBI Taxonomy" id="108892"/>
    <lineage>
        <taxon>Eukaryota</taxon>
        <taxon>Fungi</taxon>
        <taxon>Dikarya</taxon>
        <taxon>Basidiomycota</taxon>
        <taxon>Agaricomycotina</taxon>
        <taxon>Agaricomycetes</taxon>
        <taxon>Hymenochaetales</taxon>
        <taxon>Hymenochaetaceae</taxon>
        <taxon>Sanghuangporus</taxon>
    </lineage>
</organism>
<dbReference type="OrthoDB" id="3251775at2759"/>
<feature type="transmembrane region" description="Helical" evidence="1">
    <location>
        <begin position="114"/>
        <end position="136"/>
    </location>
</feature>
<dbReference type="InterPro" id="IPR045340">
    <property type="entry name" value="DUF6533"/>
</dbReference>
<keyword evidence="1" id="KW-1133">Transmembrane helix</keyword>
<protein>
    <recommendedName>
        <fullName evidence="2">DUF6533 domain-containing protein</fullName>
    </recommendedName>
</protein>
<gene>
    <name evidence="3" type="ORF">A7U60_g4883</name>
</gene>
<keyword evidence="4" id="KW-1185">Reference proteome</keyword>
<evidence type="ECO:0000259" key="2">
    <source>
        <dbReference type="Pfam" id="PF20151"/>
    </source>
</evidence>
<comment type="caution">
    <text evidence="3">The sequence shown here is derived from an EMBL/GenBank/DDBJ whole genome shotgun (WGS) entry which is preliminary data.</text>
</comment>
<dbReference type="AlphaFoldDB" id="A0A9Q5HXP0"/>